<dbReference type="Gene3D" id="3.40.190.10">
    <property type="entry name" value="Periplasmic binding protein-like II"/>
    <property type="match status" value="1"/>
</dbReference>
<evidence type="ECO:0000256" key="3">
    <source>
        <dbReference type="ARBA" id="ARBA00022729"/>
    </source>
</evidence>
<dbReference type="SUPFAM" id="SSF53850">
    <property type="entry name" value="Periplasmic binding protein-like II"/>
    <property type="match status" value="1"/>
</dbReference>
<feature type="chain" id="PRO_5016785918" evidence="4">
    <location>
        <begin position="35"/>
        <end position="632"/>
    </location>
</feature>
<dbReference type="InterPro" id="IPR030678">
    <property type="entry name" value="Peptide/Ni-bd"/>
</dbReference>
<name>A0A369TG36_9RHOB</name>
<accession>A0A369TG36</accession>
<evidence type="ECO:0000256" key="1">
    <source>
        <dbReference type="ARBA" id="ARBA00004418"/>
    </source>
</evidence>
<dbReference type="GO" id="GO:0015833">
    <property type="term" value="P:peptide transport"/>
    <property type="evidence" value="ECO:0007669"/>
    <property type="project" value="TreeGrafter"/>
</dbReference>
<sequence length="632" mass="70743">MQTTTARARTRAADTRPRAAILTALMALSVAVLATVAAAQDDVIEAHGVSTFGELKYGPDFEHWDYVNPDAPKGGEFSTWAFGTFDSLTPYILKGNAAALSTIFYDSLLTGNLDEPDSMYGLVAHTVEYPESREWVIFHMRPEATFRDGTPVTAEDVVFSYETLIEKGRPSFKVSLKDFQSVEALDTHSVKFTFNPEGPLRELLMTAGGLPIFSKAYYDEVDFTESSLEAPMGSGPYELASVEPGRTVAYQRRDDYWARDLPVARGTNNFDTIKIEYFADYTTAFEAFKGGAYLFREEYQSKIWATGYEFPAVESGAVKIETLDDGRPAGTQGFWFNLRREKFQDPRVREALGMAFNFEWANESLFYSSYERTDSFWENSETLQASGMPSEAELALLEPLRDQIPETVFTEEAFSPEPQSASDLGDRGALRRASRLLEEAGWVVGDDGLRRKDGQTLQVVILNDAPGFDRIINPYVDNLRRLGVDASMNRVDAAEAQEREKRFDYDVVIQRFAMSSTPGDELRSIFGSETANVEGSANVAGIDNPAVDTLVNHVATAQSREELITAVHALDRVLRAMHVWVPQWYKGEHTIAYFDVFDRPYDDTPPPYAMGELSIWWYNAEKAQSLRDAGAL</sequence>
<evidence type="ECO:0000259" key="5">
    <source>
        <dbReference type="Pfam" id="PF00496"/>
    </source>
</evidence>
<dbReference type="EMBL" id="QPMK01000026">
    <property type="protein sequence ID" value="RDD64238.1"/>
    <property type="molecule type" value="Genomic_DNA"/>
</dbReference>
<keyword evidence="3 4" id="KW-0732">Signal</keyword>
<comment type="caution">
    <text evidence="6">The sequence shown here is derived from an EMBL/GenBank/DDBJ whole genome shotgun (WGS) entry which is preliminary data.</text>
</comment>
<protein>
    <submittedName>
        <fullName evidence="6">ABC transporter substrate-binding protein</fullName>
    </submittedName>
</protein>
<reference evidence="6 7" key="1">
    <citation type="submission" date="2018-07" db="EMBL/GenBank/DDBJ databases">
        <title>Thalassococcus profundi sp. nov., a marine bacterium isolated from deep seawater of Okinawa Trough.</title>
        <authorList>
            <person name="Yu M."/>
        </authorList>
    </citation>
    <scope>NUCLEOTIDE SEQUENCE [LARGE SCALE GENOMIC DNA]</scope>
    <source>
        <strain evidence="6 7">WRAS1</strain>
    </source>
</reference>
<dbReference type="PIRSF" id="PIRSF002741">
    <property type="entry name" value="MppA"/>
    <property type="match status" value="1"/>
</dbReference>
<keyword evidence="7" id="KW-1185">Reference proteome</keyword>
<dbReference type="Pfam" id="PF00496">
    <property type="entry name" value="SBP_bac_5"/>
    <property type="match status" value="1"/>
</dbReference>
<dbReference type="Proteomes" id="UP000253977">
    <property type="component" value="Unassembled WGS sequence"/>
</dbReference>
<comment type="similarity">
    <text evidence="2">Belongs to the bacterial solute-binding protein 5 family.</text>
</comment>
<gene>
    <name evidence="6" type="ORF">DU478_21275</name>
</gene>
<dbReference type="RefSeq" id="WP_114512875.1">
    <property type="nucleotide sequence ID" value="NZ_QPMK01000026.1"/>
</dbReference>
<evidence type="ECO:0000313" key="6">
    <source>
        <dbReference type="EMBL" id="RDD64238.1"/>
    </source>
</evidence>
<dbReference type="GO" id="GO:0042884">
    <property type="term" value="P:microcin transport"/>
    <property type="evidence" value="ECO:0007669"/>
    <property type="project" value="TreeGrafter"/>
</dbReference>
<dbReference type="GO" id="GO:0043190">
    <property type="term" value="C:ATP-binding cassette (ABC) transporter complex"/>
    <property type="evidence" value="ECO:0007669"/>
    <property type="project" value="InterPro"/>
</dbReference>
<dbReference type="AlphaFoldDB" id="A0A369TG36"/>
<dbReference type="InterPro" id="IPR039424">
    <property type="entry name" value="SBP_5"/>
</dbReference>
<evidence type="ECO:0000256" key="2">
    <source>
        <dbReference type="ARBA" id="ARBA00005695"/>
    </source>
</evidence>
<dbReference type="GO" id="GO:0030288">
    <property type="term" value="C:outer membrane-bounded periplasmic space"/>
    <property type="evidence" value="ECO:0007669"/>
    <property type="project" value="TreeGrafter"/>
</dbReference>
<evidence type="ECO:0000256" key="4">
    <source>
        <dbReference type="SAM" id="SignalP"/>
    </source>
</evidence>
<evidence type="ECO:0000313" key="7">
    <source>
        <dbReference type="Proteomes" id="UP000253977"/>
    </source>
</evidence>
<feature type="signal peptide" evidence="4">
    <location>
        <begin position="1"/>
        <end position="34"/>
    </location>
</feature>
<dbReference type="Gene3D" id="3.10.105.10">
    <property type="entry name" value="Dipeptide-binding Protein, Domain 3"/>
    <property type="match status" value="1"/>
</dbReference>
<dbReference type="PANTHER" id="PTHR30290:SF64">
    <property type="entry name" value="ABC TRANSPORTER PERIPLASMIC BINDING PROTEIN"/>
    <property type="match status" value="1"/>
</dbReference>
<proteinExistence type="inferred from homology"/>
<organism evidence="6 7">
    <name type="scientific">Thalassococcus profundi</name>
    <dbReference type="NCBI Taxonomy" id="2282382"/>
    <lineage>
        <taxon>Bacteria</taxon>
        <taxon>Pseudomonadati</taxon>
        <taxon>Pseudomonadota</taxon>
        <taxon>Alphaproteobacteria</taxon>
        <taxon>Rhodobacterales</taxon>
        <taxon>Roseobacteraceae</taxon>
        <taxon>Thalassococcus</taxon>
    </lineage>
</organism>
<dbReference type="PANTHER" id="PTHR30290">
    <property type="entry name" value="PERIPLASMIC BINDING COMPONENT OF ABC TRANSPORTER"/>
    <property type="match status" value="1"/>
</dbReference>
<dbReference type="InterPro" id="IPR000914">
    <property type="entry name" value="SBP_5_dom"/>
</dbReference>
<feature type="domain" description="Solute-binding protein family 5" evidence="5">
    <location>
        <begin position="135"/>
        <end position="531"/>
    </location>
</feature>
<dbReference type="GO" id="GO:1904680">
    <property type="term" value="F:peptide transmembrane transporter activity"/>
    <property type="evidence" value="ECO:0007669"/>
    <property type="project" value="TreeGrafter"/>
</dbReference>
<comment type="subcellular location">
    <subcellularLocation>
        <location evidence="1">Periplasm</location>
    </subcellularLocation>
</comment>
<dbReference type="OrthoDB" id="9803988at2"/>
<dbReference type="CDD" id="cd08497">
    <property type="entry name" value="MbnE-like"/>
    <property type="match status" value="1"/>
</dbReference>